<name>A0A0L6UIE1_9BASI</name>
<protein>
    <submittedName>
        <fullName evidence="1">Uncharacterized protein</fullName>
    </submittedName>
</protein>
<sequence length="122" mass="13904">MVGMIHGPLIQWLPSKRKFSAQQDLLDLAHYSNLNATTSPLTLYIDKTTGSMRVAYPEKYDSLMTFNPLQIMQPTLKCTDLVHSSSMNSKTSLQKIQIPSCPSQETSTYPIKYISWRLLTNY</sequence>
<comment type="caution">
    <text evidence="1">The sequence shown here is derived from an EMBL/GenBank/DDBJ whole genome shotgun (WGS) entry which is preliminary data.</text>
</comment>
<dbReference type="EMBL" id="LAVV01011010">
    <property type="protein sequence ID" value="KNZ48306.1"/>
    <property type="molecule type" value="Genomic_DNA"/>
</dbReference>
<accession>A0A0L6UIE1</accession>
<evidence type="ECO:0000313" key="1">
    <source>
        <dbReference type="EMBL" id="KNZ48306.1"/>
    </source>
</evidence>
<organism evidence="1 2">
    <name type="scientific">Puccinia sorghi</name>
    <dbReference type="NCBI Taxonomy" id="27349"/>
    <lineage>
        <taxon>Eukaryota</taxon>
        <taxon>Fungi</taxon>
        <taxon>Dikarya</taxon>
        <taxon>Basidiomycota</taxon>
        <taxon>Pucciniomycotina</taxon>
        <taxon>Pucciniomycetes</taxon>
        <taxon>Pucciniales</taxon>
        <taxon>Pucciniaceae</taxon>
        <taxon>Puccinia</taxon>
    </lineage>
</organism>
<reference evidence="1 2" key="1">
    <citation type="submission" date="2015-08" db="EMBL/GenBank/DDBJ databases">
        <title>Next Generation Sequencing and Analysis of the Genome of Puccinia sorghi L Schw, the Causal Agent of Maize Common Rust.</title>
        <authorList>
            <person name="Rochi L."/>
            <person name="Burguener G."/>
            <person name="Darino M."/>
            <person name="Turjanski A."/>
            <person name="Kreff E."/>
            <person name="Dieguez M.J."/>
            <person name="Sacco F."/>
        </authorList>
    </citation>
    <scope>NUCLEOTIDE SEQUENCE [LARGE SCALE GENOMIC DNA]</scope>
    <source>
        <strain evidence="1 2">RO10H11247</strain>
    </source>
</reference>
<proteinExistence type="predicted"/>
<dbReference type="Proteomes" id="UP000037035">
    <property type="component" value="Unassembled WGS sequence"/>
</dbReference>
<gene>
    <name evidence="1" type="ORF">VP01_5762g1</name>
</gene>
<dbReference type="VEuPathDB" id="FungiDB:VP01_5762g1"/>
<keyword evidence="2" id="KW-1185">Reference proteome</keyword>
<dbReference type="AlphaFoldDB" id="A0A0L6UIE1"/>
<evidence type="ECO:0000313" key="2">
    <source>
        <dbReference type="Proteomes" id="UP000037035"/>
    </source>
</evidence>